<dbReference type="EMBL" id="ML987204">
    <property type="protein sequence ID" value="KAF2243620.1"/>
    <property type="molecule type" value="Genomic_DNA"/>
</dbReference>
<reference evidence="2" key="1">
    <citation type="journal article" date="2020" name="Stud. Mycol.">
        <title>101 Dothideomycetes genomes: a test case for predicting lifestyles and emergence of pathogens.</title>
        <authorList>
            <person name="Haridas S."/>
            <person name="Albert R."/>
            <person name="Binder M."/>
            <person name="Bloem J."/>
            <person name="Labutti K."/>
            <person name="Salamov A."/>
            <person name="Andreopoulos B."/>
            <person name="Baker S."/>
            <person name="Barry K."/>
            <person name="Bills G."/>
            <person name="Bluhm B."/>
            <person name="Cannon C."/>
            <person name="Castanera R."/>
            <person name="Culley D."/>
            <person name="Daum C."/>
            <person name="Ezra D."/>
            <person name="Gonzalez J."/>
            <person name="Henrissat B."/>
            <person name="Kuo A."/>
            <person name="Liang C."/>
            <person name="Lipzen A."/>
            <person name="Lutzoni F."/>
            <person name="Magnuson J."/>
            <person name="Mondo S."/>
            <person name="Nolan M."/>
            <person name="Ohm R."/>
            <person name="Pangilinan J."/>
            <person name="Park H.-J."/>
            <person name="Ramirez L."/>
            <person name="Alfaro M."/>
            <person name="Sun H."/>
            <person name="Tritt A."/>
            <person name="Yoshinaga Y."/>
            <person name="Zwiers L.-H."/>
            <person name="Turgeon B."/>
            <person name="Goodwin S."/>
            <person name="Spatafora J."/>
            <person name="Crous P."/>
            <person name="Grigoriev I."/>
        </authorList>
    </citation>
    <scope>NUCLEOTIDE SEQUENCE</scope>
    <source>
        <strain evidence="2">CBS 122368</strain>
    </source>
</reference>
<feature type="compositionally biased region" description="Basic and acidic residues" evidence="1">
    <location>
        <begin position="37"/>
        <end position="51"/>
    </location>
</feature>
<feature type="region of interest" description="Disordered" evidence="1">
    <location>
        <begin position="757"/>
        <end position="805"/>
    </location>
</feature>
<feature type="region of interest" description="Disordered" evidence="1">
    <location>
        <begin position="164"/>
        <end position="225"/>
    </location>
</feature>
<feature type="compositionally biased region" description="Basic residues" evidence="1">
    <location>
        <begin position="52"/>
        <end position="62"/>
    </location>
</feature>
<feature type="region of interest" description="Disordered" evidence="1">
    <location>
        <begin position="609"/>
        <end position="665"/>
    </location>
</feature>
<dbReference type="GeneID" id="54589220"/>
<dbReference type="OrthoDB" id="4207369at2759"/>
<sequence>MAPTPRGTAPSSFEQTWDDTDAAFLNPTALPIAKVPRAWERKQETKVTGEGRHKKVWRRYSMRSRAANTATPDEDEEEEQERDSRSRAVKKLQHMSPKAMEKSATLRTGRKRTFKATRWDRRKSVLPRKKTMPTEPSANNVEDTNDSRDEIQDTIHVNVSNSSFPEVDMHESGDTALPLVLPPDGKDRRATFTFSVEEDQDERPVREAEGISAYQGDNRPASLEPEADQDATLVRLFRSPAKVDPLVAPVESFEVVDCARLPRPTEAEAEKIIIPADEQDETSEACAGDAAVQDAVKALDMEEVISSEQEGLPTREAEGERYAEEAKVDTHAVQVVRVSYPSLFDDELHEGSIDPPNHPEENGDYGVSETTFAFLDLQQEEGDSGTDSDTREELPEEENFTEASLQLDLQQDQKTEQQRIQTGSLAAPEAQQELTANNATIAEDATSENVAGATHQETADTERHATAGTPTTETQEIAVDDIAAGLTLGPSVPSSREPTPRKLRSPSPPAAAEPGPEDTTMTIALDDDTALLKDFLSRAAANRANKAASMARRESLQNRRDSDVVRHALASPRKVLEDKDPNSPSKYDNDTTLDLSQTLTLNAAEQHAPLSLSQDQADTEGVEDTKVPRSSRRSSRTRKSRLPAPASAAQQVGPPKIAVGRNGSDHIVLKKTDAQELSLLTRANTRKNKQGAMAVGVRLLKLANDAASRSADDLTIEADPAMVNGKKYVRWDEQLAYYQEGTDTMANMLAEAESLASPDELSLPAPVSTPSVKSKSKSSKDKNSTPNIRRVRGLGTANGTPGKGLLATVSLLPDAVQEEKDAAQAQSQSHSQHQRLPKPRSSKLKKMPVASTSTPDPAPSAPMDKLPVLDVVPVGIEPTKAVTKERKSRLATPRKVKLPQPGSAVVADGKENQRRGSIAAGTPKKGIPMPAVVVPSSKGVETGLPRRRGRKL</sequence>
<accession>A0A6A6I220</accession>
<keyword evidence="3" id="KW-1185">Reference proteome</keyword>
<gene>
    <name evidence="2" type="ORF">BU26DRAFT_608980</name>
</gene>
<organism evidence="2 3">
    <name type="scientific">Trematosphaeria pertusa</name>
    <dbReference type="NCBI Taxonomy" id="390896"/>
    <lineage>
        <taxon>Eukaryota</taxon>
        <taxon>Fungi</taxon>
        <taxon>Dikarya</taxon>
        <taxon>Ascomycota</taxon>
        <taxon>Pezizomycotina</taxon>
        <taxon>Dothideomycetes</taxon>
        <taxon>Pleosporomycetidae</taxon>
        <taxon>Pleosporales</taxon>
        <taxon>Massarineae</taxon>
        <taxon>Trematosphaeriaceae</taxon>
        <taxon>Trematosphaeria</taxon>
    </lineage>
</organism>
<protein>
    <submittedName>
        <fullName evidence="2">Uncharacterized protein</fullName>
    </submittedName>
</protein>
<name>A0A6A6I220_9PLEO</name>
<evidence type="ECO:0000313" key="3">
    <source>
        <dbReference type="Proteomes" id="UP000800094"/>
    </source>
</evidence>
<feature type="compositionally biased region" description="Basic and acidic residues" evidence="1">
    <location>
        <begin position="313"/>
        <end position="326"/>
    </location>
</feature>
<feature type="compositionally biased region" description="Basic and acidic residues" evidence="1">
    <location>
        <begin position="551"/>
        <end position="566"/>
    </location>
</feature>
<feature type="region of interest" description="Disordered" evidence="1">
    <location>
        <begin position="817"/>
        <end position="866"/>
    </location>
</feature>
<dbReference type="AlphaFoldDB" id="A0A6A6I220"/>
<evidence type="ECO:0000256" key="1">
    <source>
        <dbReference type="SAM" id="MobiDB-lite"/>
    </source>
</evidence>
<feature type="compositionally biased region" description="Basic residues" evidence="1">
    <location>
        <begin position="629"/>
        <end position="641"/>
    </location>
</feature>
<feature type="region of interest" description="Disordered" evidence="1">
    <location>
        <begin position="380"/>
        <end position="402"/>
    </location>
</feature>
<feature type="compositionally biased region" description="Basic residues" evidence="1">
    <location>
        <begin position="832"/>
        <end position="846"/>
    </location>
</feature>
<dbReference type="Proteomes" id="UP000800094">
    <property type="component" value="Unassembled WGS sequence"/>
</dbReference>
<feature type="region of interest" description="Disordered" evidence="1">
    <location>
        <begin position="447"/>
        <end position="520"/>
    </location>
</feature>
<feature type="compositionally biased region" description="Acidic residues" evidence="1">
    <location>
        <begin position="72"/>
        <end position="81"/>
    </location>
</feature>
<evidence type="ECO:0000313" key="2">
    <source>
        <dbReference type="EMBL" id="KAF2243620.1"/>
    </source>
</evidence>
<feature type="region of interest" description="Disordered" evidence="1">
    <location>
        <begin position="546"/>
        <end position="591"/>
    </location>
</feature>
<feature type="region of interest" description="Disordered" evidence="1">
    <location>
        <begin position="347"/>
        <end position="366"/>
    </location>
</feature>
<feature type="region of interest" description="Disordered" evidence="1">
    <location>
        <begin position="880"/>
        <end position="952"/>
    </location>
</feature>
<proteinExistence type="predicted"/>
<feature type="region of interest" description="Disordered" evidence="1">
    <location>
        <begin position="1"/>
        <end position="149"/>
    </location>
</feature>
<feature type="compositionally biased region" description="Basic residues" evidence="1">
    <location>
        <begin position="886"/>
        <end position="897"/>
    </location>
</feature>
<feature type="region of interest" description="Disordered" evidence="1">
    <location>
        <begin position="305"/>
        <end position="326"/>
    </location>
</feature>
<feature type="compositionally biased region" description="Basic and acidic residues" evidence="1">
    <location>
        <begin position="349"/>
        <end position="361"/>
    </location>
</feature>
<dbReference type="RefSeq" id="XP_033678624.1">
    <property type="nucleotide sequence ID" value="XM_033835890.1"/>
</dbReference>